<dbReference type="EMBL" id="JANHOG010000463">
    <property type="protein sequence ID" value="KAJ3554113.1"/>
    <property type="molecule type" value="Genomic_DNA"/>
</dbReference>
<name>A0ACC1T6W2_9APHY</name>
<dbReference type="Proteomes" id="UP001148662">
    <property type="component" value="Unassembled WGS sequence"/>
</dbReference>
<reference evidence="1" key="1">
    <citation type="submission" date="2022-07" db="EMBL/GenBank/DDBJ databases">
        <title>Genome Sequence of Phlebia brevispora.</title>
        <authorList>
            <person name="Buettner E."/>
        </authorList>
    </citation>
    <scope>NUCLEOTIDE SEQUENCE</scope>
    <source>
        <strain evidence="1">MPL23</strain>
    </source>
</reference>
<evidence type="ECO:0000313" key="2">
    <source>
        <dbReference type="Proteomes" id="UP001148662"/>
    </source>
</evidence>
<sequence>MHYLLLGLTVSLGICSSHAVSLPFTRRDAPHSTSVNITAIEQSTSDPFHFLNRVAYYAATVYIQGQPYVVQLDTGSADLWIGAEVDNWIDTGYNGSIRYVDTSVAAGPIGLANVTFGDFTIPAQALLSAPGSNASTLNRQGLLGLANNFQSEIFKTLRNSSYSGITVLDHIFSIYPNESNFISFLLTRNEIGTTGGGVFTIGETVQQLSDITTSPKLPVFNQSEGAWLTLMDAVEINGVRYSGNSSVQSVQNTSQVVVVLDSGTTEATAPPYYVDAMYKDIPGATFDENINGYYVPCDTKTNISMVFGNYTYPMHPIDAINICDANVTSGALLCCGTFSYNSPDGVDFILGDAFLRNVYSLYDYGNWATVGTTDPYMQILSITDPDEAWLEFDSLIQGQFEDLFIALFNLIGSGSNGTTTVTVTESVTASVGAASATAVWTTITVTANATSATGAASTLYSSSSTASTSVTAGAENVASGAEDLAVQGALSENDSLSSQPSDSDTNTLIRNSWILIGLISGAIVLILGLLVKQCISRGSKRGYSRVEYAVPAAVDKPYSAEASYSDRLNNPYSDIGHGEQ</sequence>
<keyword evidence="2" id="KW-1185">Reference proteome</keyword>
<accession>A0ACC1T6W2</accession>
<organism evidence="1 2">
    <name type="scientific">Phlebia brevispora</name>
    <dbReference type="NCBI Taxonomy" id="194682"/>
    <lineage>
        <taxon>Eukaryota</taxon>
        <taxon>Fungi</taxon>
        <taxon>Dikarya</taxon>
        <taxon>Basidiomycota</taxon>
        <taxon>Agaricomycotina</taxon>
        <taxon>Agaricomycetes</taxon>
        <taxon>Polyporales</taxon>
        <taxon>Meruliaceae</taxon>
        <taxon>Phlebia</taxon>
    </lineage>
</organism>
<protein>
    <submittedName>
        <fullName evidence="1">Uncharacterized protein</fullName>
    </submittedName>
</protein>
<evidence type="ECO:0000313" key="1">
    <source>
        <dbReference type="EMBL" id="KAJ3554113.1"/>
    </source>
</evidence>
<comment type="caution">
    <text evidence="1">The sequence shown here is derived from an EMBL/GenBank/DDBJ whole genome shotgun (WGS) entry which is preliminary data.</text>
</comment>
<proteinExistence type="predicted"/>
<gene>
    <name evidence="1" type="ORF">NM688_g3271</name>
</gene>